<name>A0ACB9BIU0_CICIN</name>
<protein>
    <submittedName>
        <fullName evidence="1">Uncharacterized protein</fullName>
    </submittedName>
</protein>
<reference evidence="1 2" key="2">
    <citation type="journal article" date="2022" name="Mol. Ecol. Resour.">
        <title>The genomes of chicory, endive, great burdock and yacon provide insights into Asteraceae paleo-polyploidization history and plant inulin production.</title>
        <authorList>
            <person name="Fan W."/>
            <person name="Wang S."/>
            <person name="Wang H."/>
            <person name="Wang A."/>
            <person name="Jiang F."/>
            <person name="Liu H."/>
            <person name="Zhao H."/>
            <person name="Xu D."/>
            <person name="Zhang Y."/>
        </authorList>
    </citation>
    <scope>NUCLEOTIDE SEQUENCE [LARGE SCALE GENOMIC DNA]</scope>
    <source>
        <strain evidence="2">cv. Punajuju</strain>
        <tissue evidence="1">Leaves</tissue>
    </source>
</reference>
<evidence type="ECO:0000313" key="2">
    <source>
        <dbReference type="Proteomes" id="UP001055811"/>
    </source>
</evidence>
<proteinExistence type="predicted"/>
<keyword evidence="2" id="KW-1185">Reference proteome</keyword>
<reference evidence="2" key="1">
    <citation type="journal article" date="2022" name="Mol. Ecol. Resour.">
        <title>The genomes of chicory, endive, great burdock and yacon provide insights into Asteraceae palaeo-polyploidization history and plant inulin production.</title>
        <authorList>
            <person name="Fan W."/>
            <person name="Wang S."/>
            <person name="Wang H."/>
            <person name="Wang A."/>
            <person name="Jiang F."/>
            <person name="Liu H."/>
            <person name="Zhao H."/>
            <person name="Xu D."/>
            <person name="Zhang Y."/>
        </authorList>
    </citation>
    <scope>NUCLEOTIDE SEQUENCE [LARGE SCALE GENOMIC DNA]</scope>
    <source>
        <strain evidence="2">cv. Punajuju</strain>
    </source>
</reference>
<organism evidence="1 2">
    <name type="scientific">Cichorium intybus</name>
    <name type="common">Chicory</name>
    <dbReference type="NCBI Taxonomy" id="13427"/>
    <lineage>
        <taxon>Eukaryota</taxon>
        <taxon>Viridiplantae</taxon>
        <taxon>Streptophyta</taxon>
        <taxon>Embryophyta</taxon>
        <taxon>Tracheophyta</taxon>
        <taxon>Spermatophyta</taxon>
        <taxon>Magnoliopsida</taxon>
        <taxon>eudicotyledons</taxon>
        <taxon>Gunneridae</taxon>
        <taxon>Pentapetalae</taxon>
        <taxon>asterids</taxon>
        <taxon>campanulids</taxon>
        <taxon>Asterales</taxon>
        <taxon>Asteraceae</taxon>
        <taxon>Cichorioideae</taxon>
        <taxon>Cichorieae</taxon>
        <taxon>Cichoriinae</taxon>
        <taxon>Cichorium</taxon>
    </lineage>
</organism>
<evidence type="ECO:0000313" key="1">
    <source>
        <dbReference type="EMBL" id="KAI3721698.1"/>
    </source>
</evidence>
<comment type="caution">
    <text evidence="1">The sequence shown here is derived from an EMBL/GenBank/DDBJ whole genome shotgun (WGS) entry which is preliminary data.</text>
</comment>
<dbReference type="EMBL" id="CM042014">
    <property type="protein sequence ID" value="KAI3721698.1"/>
    <property type="molecule type" value="Genomic_DNA"/>
</dbReference>
<dbReference type="Proteomes" id="UP001055811">
    <property type="component" value="Linkage Group LG06"/>
</dbReference>
<sequence length="110" mass="12021">MNKSSGGRPAGKSPTTPESDTKGIKVKYISSPVMVEAKDASQFKEIVQHFTGRTPLETSFTMYSNPTSTTTNPTGEATCSWFSYGPSNTKPGVGIDSCSWEEIAEWNQYR</sequence>
<gene>
    <name evidence="1" type="ORF">L2E82_32716</name>
</gene>
<accession>A0ACB9BIU0</accession>